<evidence type="ECO:0000313" key="4">
    <source>
        <dbReference type="EMBL" id="CAF0831554.1"/>
    </source>
</evidence>
<dbReference type="OrthoDB" id="10028897at2759"/>
<accession>A0A813U2L3</accession>
<evidence type="ECO:0000313" key="3">
    <source>
        <dbReference type="EMBL" id="CAF0826371.1"/>
    </source>
</evidence>
<comment type="caution">
    <text evidence="2">The sequence shown here is derived from an EMBL/GenBank/DDBJ whole genome shotgun (WGS) entry which is preliminary data.</text>
</comment>
<dbReference type="Proteomes" id="UP000663854">
    <property type="component" value="Unassembled WGS sequence"/>
</dbReference>
<dbReference type="AlphaFoldDB" id="A0A813U2L3"/>
<dbReference type="Proteomes" id="UP000663870">
    <property type="component" value="Unassembled WGS sequence"/>
</dbReference>
<gene>
    <name evidence="4" type="ORF">JXQ802_LOCUS5719</name>
    <name evidence="2" type="ORF">PYM288_LOCUS5425</name>
    <name evidence="1" type="ORF">RFH988_LOCUS2941</name>
    <name evidence="3" type="ORF">SEV965_LOCUS1882</name>
</gene>
<evidence type="ECO:0000313" key="5">
    <source>
        <dbReference type="Proteomes" id="UP000663854"/>
    </source>
</evidence>
<organism evidence="2 5">
    <name type="scientific">Rotaria sordida</name>
    <dbReference type="NCBI Taxonomy" id="392033"/>
    <lineage>
        <taxon>Eukaryota</taxon>
        <taxon>Metazoa</taxon>
        <taxon>Spiralia</taxon>
        <taxon>Gnathifera</taxon>
        <taxon>Rotifera</taxon>
        <taxon>Eurotatoria</taxon>
        <taxon>Bdelloidea</taxon>
        <taxon>Philodinida</taxon>
        <taxon>Philodinidae</taxon>
        <taxon>Rotaria</taxon>
    </lineage>
</organism>
<dbReference type="EMBL" id="CAJNOO010000067">
    <property type="protein sequence ID" value="CAF0781751.1"/>
    <property type="molecule type" value="Genomic_DNA"/>
</dbReference>
<proteinExistence type="predicted"/>
<sequence length="75" mass="8542">MPFSSTSCSLCSLKLIRNCIPSLHLFSNSSQQPTTIRYNIWLVDLIETICIETFGLTAHTEPESKWVIINNDKLQ</sequence>
<reference evidence="2" key="1">
    <citation type="submission" date="2021-02" db="EMBL/GenBank/DDBJ databases">
        <authorList>
            <person name="Nowell W R."/>
        </authorList>
    </citation>
    <scope>NUCLEOTIDE SEQUENCE</scope>
</reference>
<evidence type="ECO:0000313" key="6">
    <source>
        <dbReference type="Proteomes" id="UP000663870"/>
    </source>
</evidence>
<name>A0A813U2L3_9BILA</name>
<dbReference type="Proteomes" id="UP000663889">
    <property type="component" value="Unassembled WGS sequence"/>
</dbReference>
<protein>
    <submittedName>
        <fullName evidence="2">Uncharacterized protein</fullName>
    </submittedName>
</protein>
<dbReference type="Proteomes" id="UP000663882">
    <property type="component" value="Unassembled WGS sequence"/>
</dbReference>
<evidence type="ECO:0000313" key="2">
    <source>
        <dbReference type="EMBL" id="CAF0817860.1"/>
    </source>
</evidence>
<dbReference type="EMBL" id="CAJNOH010000055">
    <property type="protein sequence ID" value="CAF0817860.1"/>
    <property type="molecule type" value="Genomic_DNA"/>
</dbReference>
<dbReference type="EMBL" id="CAJNOU010000039">
    <property type="protein sequence ID" value="CAF0826371.1"/>
    <property type="molecule type" value="Genomic_DNA"/>
</dbReference>
<evidence type="ECO:0000313" key="1">
    <source>
        <dbReference type="EMBL" id="CAF0781751.1"/>
    </source>
</evidence>
<keyword evidence="6" id="KW-1185">Reference proteome</keyword>
<dbReference type="EMBL" id="CAJNOL010000086">
    <property type="protein sequence ID" value="CAF0831554.1"/>
    <property type="molecule type" value="Genomic_DNA"/>
</dbReference>